<feature type="region of interest" description="Disordered" evidence="7">
    <location>
        <begin position="51"/>
        <end position="71"/>
    </location>
</feature>
<evidence type="ECO:0000313" key="9">
    <source>
        <dbReference type="EMBL" id="EYF08086.1"/>
    </source>
</evidence>
<keyword evidence="1 6" id="KW-0963">Cytoplasm</keyword>
<dbReference type="Pfam" id="PF07499">
    <property type="entry name" value="RuvA_C"/>
    <property type="match status" value="1"/>
</dbReference>
<dbReference type="Gene3D" id="2.40.50.140">
    <property type="entry name" value="Nucleic acid-binding proteins"/>
    <property type="match status" value="1"/>
</dbReference>
<dbReference type="HAMAP" id="MF_00031">
    <property type="entry name" value="DNA_HJ_migration_RuvA"/>
    <property type="match status" value="1"/>
</dbReference>
<dbReference type="Gene3D" id="1.10.150.20">
    <property type="entry name" value="5' to 3' exonuclease, C-terminal subdomain"/>
    <property type="match status" value="1"/>
</dbReference>
<keyword evidence="5 6" id="KW-0234">DNA repair</keyword>
<reference evidence="9 10" key="1">
    <citation type="submission" date="2013-05" db="EMBL/GenBank/DDBJ databases">
        <title>Genome assembly of Chondromyces apiculatus DSM 436.</title>
        <authorList>
            <person name="Sharma G."/>
            <person name="Khatri I."/>
            <person name="Kaur C."/>
            <person name="Mayilraj S."/>
            <person name="Subramanian S."/>
        </authorList>
    </citation>
    <scope>NUCLEOTIDE SEQUENCE [LARGE SCALE GENOMIC DNA]</scope>
    <source>
        <strain evidence="9 10">DSM 436</strain>
    </source>
</reference>
<dbReference type="RefSeq" id="WP_044235993.1">
    <property type="nucleotide sequence ID" value="NZ_ASRX01000005.1"/>
</dbReference>
<evidence type="ECO:0000256" key="5">
    <source>
        <dbReference type="ARBA" id="ARBA00023204"/>
    </source>
</evidence>
<dbReference type="eggNOG" id="COG0632">
    <property type="taxonomic scope" value="Bacteria"/>
</dbReference>
<dbReference type="STRING" id="1192034.CAP_5846"/>
<proteinExistence type="inferred from homology"/>
<dbReference type="GO" id="GO:0009379">
    <property type="term" value="C:Holliday junction helicase complex"/>
    <property type="evidence" value="ECO:0007669"/>
    <property type="project" value="InterPro"/>
</dbReference>
<keyword evidence="3 6" id="KW-0238">DNA-binding</keyword>
<dbReference type="InterPro" id="IPR003583">
    <property type="entry name" value="Hlx-hairpin-Hlx_DNA-bd_motif"/>
</dbReference>
<accession>A0A017THN3</accession>
<evidence type="ECO:0000259" key="8">
    <source>
        <dbReference type="SMART" id="SM00278"/>
    </source>
</evidence>
<comment type="function">
    <text evidence="6">The RuvA-RuvB-RuvC complex processes Holliday junction (HJ) DNA during genetic recombination and DNA repair, while the RuvA-RuvB complex plays an important role in the rescue of blocked DNA replication forks via replication fork reversal (RFR). RuvA specifically binds to HJ cruciform DNA, conferring on it an open structure. The RuvB hexamer acts as an ATP-dependent pump, pulling dsDNA into and through the RuvAB complex. HJ branch migration allows RuvC to scan DNA until it finds its consensus sequence, where it cleaves and resolves the cruciform DNA.</text>
</comment>
<organism evidence="9 10">
    <name type="scientific">Chondromyces apiculatus DSM 436</name>
    <dbReference type="NCBI Taxonomy" id="1192034"/>
    <lineage>
        <taxon>Bacteria</taxon>
        <taxon>Pseudomonadati</taxon>
        <taxon>Myxococcota</taxon>
        <taxon>Polyangia</taxon>
        <taxon>Polyangiales</taxon>
        <taxon>Polyangiaceae</taxon>
        <taxon>Chondromyces</taxon>
    </lineage>
</organism>
<comment type="caution">
    <text evidence="6">Lacks conserved residue(s) required for the propagation of feature annotation.</text>
</comment>
<feature type="compositionally biased region" description="Low complexity" evidence="7">
    <location>
        <begin position="55"/>
        <end position="71"/>
    </location>
</feature>
<dbReference type="GO" id="GO:0005737">
    <property type="term" value="C:cytoplasm"/>
    <property type="evidence" value="ECO:0007669"/>
    <property type="project" value="UniProtKB-SubCell"/>
</dbReference>
<dbReference type="GO" id="GO:0006310">
    <property type="term" value="P:DNA recombination"/>
    <property type="evidence" value="ECO:0007669"/>
    <property type="project" value="UniProtKB-UniRule"/>
</dbReference>
<protein>
    <recommendedName>
        <fullName evidence="6">Holliday junction branch migration complex subunit RuvA</fullName>
    </recommendedName>
</protein>
<comment type="caution">
    <text evidence="9">The sequence shown here is derived from an EMBL/GenBank/DDBJ whole genome shotgun (WGS) entry which is preliminary data.</text>
</comment>
<dbReference type="CDD" id="cd14332">
    <property type="entry name" value="UBA_RuvA_C"/>
    <property type="match status" value="1"/>
</dbReference>
<evidence type="ECO:0000256" key="2">
    <source>
        <dbReference type="ARBA" id="ARBA00022763"/>
    </source>
</evidence>
<dbReference type="GO" id="GO:0005524">
    <property type="term" value="F:ATP binding"/>
    <property type="evidence" value="ECO:0007669"/>
    <property type="project" value="InterPro"/>
</dbReference>
<evidence type="ECO:0000256" key="7">
    <source>
        <dbReference type="SAM" id="MobiDB-lite"/>
    </source>
</evidence>
<comment type="subcellular location">
    <subcellularLocation>
        <location evidence="6">Cytoplasm</location>
    </subcellularLocation>
</comment>
<keyword evidence="9" id="KW-0547">Nucleotide-binding</keyword>
<feature type="domain" description="Helix-hairpin-helix DNA-binding motif class 1" evidence="8">
    <location>
        <begin position="148"/>
        <end position="167"/>
    </location>
</feature>
<dbReference type="GO" id="GO:0006281">
    <property type="term" value="P:DNA repair"/>
    <property type="evidence" value="ECO:0007669"/>
    <property type="project" value="UniProtKB-UniRule"/>
</dbReference>
<comment type="domain">
    <text evidence="6">Has three domains with a flexible linker between the domains II and III and assumes an 'L' shape. Domain III is highly mobile and contacts RuvB.</text>
</comment>
<dbReference type="InterPro" id="IPR011114">
    <property type="entry name" value="RuvA_C"/>
</dbReference>
<evidence type="ECO:0000256" key="1">
    <source>
        <dbReference type="ARBA" id="ARBA00022490"/>
    </source>
</evidence>
<keyword evidence="9" id="KW-0378">Hydrolase</keyword>
<evidence type="ECO:0000256" key="3">
    <source>
        <dbReference type="ARBA" id="ARBA00023125"/>
    </source>
</evidence>
<dbReference type="InterPro" id="IPR000085">
    <property type="entry name" value="RuvA"/>
</dbReference>
<dbReference type="NCBIfam" id="TIGR00084">
    <property type="entry name" value="ruvA"/>
    <property type="match status" value="1"/>
</dbReference>
<comment type="similarity">
    <text evidence="6">Belongs to the RuvA family.</text>
</comment>
<sequence length="241" mass="24968">MIGRLTGRVVEDAADGTLVLDVAGVGYEVMLPLGALGRARALAPPLTPPMPPTLPTLAAQTGQGAAAPAGAPARDAALPGVRDLVTLFIHTHVREDAFLLYGFATREDRAAFRALISVSSIGPKIAMAILSVMSAAELATVIARKEVARLTSVSGVGKKTAERLVLELKDKLIELPTPLPGVPAQAPLPASGGKGDLLKGALTGMGYRPLEAERALTALGARIEKEPLDDLIREALGLLSR</sequence>
<keyword evidence="10" id="KW-1185">Reference proteome</keyword>
<dbReference type="InterPro" id="IPR013849">
    <property type="entry name" value="DNA_helicase_Holl-junc_RuvA_I"/>
</dbReference>
<dbReference type="Proteomes" id="UP000019678">
    <property type="component" value="Unassembled WGS sequence"/>
</dbReference>
<dbReference type="SUPFAM" id="SSF47781">
    <property type="entry name" value="RuvA domain 2-like"/>
    <property type="match status" value="1"/>
</dbReference>
<dbReference type="AlphaFoldDB" id="A0A017THN3"/>
<dbReference type="Gene3D" id="1.10.8.10">
    <property type="entry name" value="DNA helicase RuvA subunit, C-terminal domain"/>
    <property type="match status" value="1"/>
</dbReference>
<dbReference type="InterPro" id="IPR012340">
    <property type="entry name" value="NA-bd_OB-fold"/>
</dbReference>
<dbReference type="SMART" id="SM00278">
    <property type="entry name" value="HhH1"/>
    <property type="match status" value="2"/>
</dbReference>
<comment type="subunit">
    <text evidence="6">Homotetramer. Forms an RuvA(8)-RuvB(12)-Holliday junction (HJ) complex. HJ DNA is sandwiched between 2 RuvA tetramers; dsDNA enters through RuvA and exits via RuvB. An RuvB hexamer assembles on each DNA strand where it exits the tetramer. Each RuvB hexamer is contacted by two RuvA subunits (via domain III) on 2 adjacent RuvB subunits; this complex drives branch migration. In the full resolvosome a probable DNA-RuvA(4)-RuvB(12)-RuvC(2) complex forms which resolves the HJ.</text>
</comment>
<dbReference type="GO" id="GO:0048476">
    <property type="term" value="C:Holliday junction resolvase complex"/>
    <property type="evidence" value="ECO:0007669"/>
    <property type="project" value="UniProtKB-UniRule"/>
</dbReference>
<dbReference type="Pfam" id="PF01330">
    <property type="entry name" value="RuvA_N"/>
    <property type="match status" value="1"/>
</dbReference>
<keyword evidence="9" id="KW-0347">Helicase</keyword>
<feature type="region of interest" description="Domain III" evidence="6">
    <location>
        <begin position="196"/>
        <end position="241"/>
    </location>
</feature>
<evidence type="ECO:0000256" key="6">
    <source>
        <dbReference type="HAMAP-Rule" id="MF_00031"/>
    </source>
</evidence>
<feature type="domain" description="Helix-hairpin-helix DNA-binding motif class 1" evidence="8">
    <location>
        <begin position="113"/>
        <end position="132"/>
    </location>
</feature>
<dbReference type="Pfam" id="PF14520">
    <property type="entry name" value="HHH_5"/>
    <property type="match status" value="1"/>
</dbReference>
<keyword evidence="4 6" id="KW-0233">DNA recombination</keyword>
<keyword evidence="9" id="KW-0067">ATP-binding</keyword>
<evidence type="ECO:0000256" key="4">
    <source>
        <dbReference type="ARBA" id="ARBA00023172"/>
    </source>
</evidence>
<dbReference type="GO" id="GO:0009378">
    <property type="term" value="F:four-way junction helicase activity"/>
    <property type="evidence" value="ECO:0007669"/>
    <property type="project" value="InterPro"/>
</dbReference>
<gene>
    <name evidence="6" type="primary">ruvA</name>
    <name evidence="9" type="ORF">CAP_5846</name>
</gene>
<dbReference type="EMBL" id="ASRX01000005">
    <property type="protein sequence ID" value="EYF08086.1"/>
    <property type="molecule type" value="Genomic_DNA"/>
</dbReference>
<keyword evidence="2 6" id="KW-0227">DNA damage</keyword>
<name>A0A017THN3_9BACT</name>
<dbReference type="InterPro" id="IPR010994">
    <property type="entry name" value="RuvA_2-like"/>
</dbReference>
<dbReference type="GO" id="GO:0000400">
    <property type="term" value="F:four-way junction DNA binding"/>
    <property type="evidence" value="ECO:0007669"/>
    <property type="project" value="UniProtKB-UniRule"/>
</dbReference>
<evidence type="ECO:0000313" key="10">
    <source>
        <dbReference type="Proteomes" id="UP000019678"/>
    </source>
</evidence>